<dbReference type="EMBL" id="BMLK01000010">
    <property type="protein sequence ID" value="GGN51376.1"/>
    <property type="molecule type" value="Genomic_DNA"/>
</dbReference>
<reference evidence="3" key="1">
    <citation type="journal article" date="2019" name="Int. J. Syst. Evol. Microbiol.">
        <title>The Global Catalogue of Microorganisms (GCM) 10K type strain sequencing project: providing services to taxonomists for standard genome sequencing and annotation.</title>
        <authorList>
            <consortium name="The Broad Institute Genomics Platform"/>
            <consortium name="The Broad Institute Genome Sequencing Center for Infectious Disease"/>
            <person name="Wu L."/>
            <person name="Ma J."/>
        </authorList>
    </citation>
    <scope>NUCLEOTIDE SEQUENCE [LARGE SCALE GENOMIC DNA]</scope>
    <source>
        <strain evidence="3">CGMCC 1.6784</strain>
    </source>
</reference>
<protein>
    <recommendedName>
        <fullName evidence="4">DUF805 domain-containing protein</fullName>
    </recommendedName>
</protein>
<feature type="transmembrane region" description="Helical" evidence="1">
    <location>
        <begin position="61"/>
        <end position="87"/>
    </location>
</feature>
<accession>A0ABQ2JNE0</accession>
<evidence type="ECO:0008006" key="4">
    <source>
        <dbReference type="Google" id="ProtNLM"/>
    </source>
</evidence>
<evidence type="ECO:0000256" key="1">
    <source>
        <dbReference type="SAM" id="Phobius"/>
    </source>
</evidence>
<keyword evidence="3" id="KW-1185">Reference proteome</keyword>
<dbReference type="PANTHER" id="PTHR34980:SF2">
    <property type="entry name" value="INNER MEMBRANE PROTEIN YHAH-RELATED"/>
    <property type="match status" value="1"/>
</dbReference>
<dbReference type="InterPro" id="IPR008523">
    <property type="entry name" value="DUF805"/>
</dbReference>
<keyword evidence="1" id="KW-0812">Transmembrane</keyword>
<evidence type="ECO:0000313" key="3">
    <source>
        <dbReference type="Proteomes" id="UP000605099"/>
    </source>
</evidence>
<evidence type="ECO:0000313" key="2">
    <source>
        <dbReference type="EMBL" id="GGN51376.1"/>
    </source>
</evidence>
<dbReference type="RefSeq" id="WP_188819921.1">
    <property type="nucleotide sequence ID" value="NZ_BMLK01000010.1"/>
</dbReference>
<proteinExistence type="predicted"/>
<dbReference type="PANTHER" id="PTHR34980">
    <property type="entry name" value="INNER MEMBRANE PROTEIN-RELATED-RELATED"/>
    <property type="match status" value="1"/>
</dbReference>
<comment type="caution">
    <text evidence="2">The sequence shown here is derived from an EMBL/GenBank/DDBJ whole genome shotgun (WGS) entry which is preliminary data.</text>
</comment>
<keyword evidence="1" id="KW-1133">Transmembrane helix</keyword>
<organism evidence="2 3">
    <name type="scientific">Novosphingobium indicum</name>
    <dbReference type="NCBI Taxonomy" id="462949"/>
    <lineage>
        <taxon>Bacteria</taxon>
        <taxon>Pseudomonadati</taxon>
        <taxon>Pseudomonadota</taxon>
        <taxon>Alphaproteobacteria</taxon>
        <taxon>Sphingomonadales</taxon>
        <taxon>Sphingomonadaceae</taxon>
        <taxon>Novosphingobium</taxon>
    </lineage>
</organism>
<keyword evidence="1" id="KW-0472">Membrane</keyword>
<gene>
    <name evidence="2" type="ORF">GCM10011349_23900</name>
</gene>
<name>A0ABQ2JNE0_9SPHN</name>
<sequence>MLEHMITPFYRYADFTGRSRRLEFWSFALLNLIVTAVLVSLALSTGLSYRAILQRAEFGGGLGVATIAFFAILGMYSLAVLIPSVAVNVRRLHDRNMSAWWYLGFIALNVVPVIGWGSNIAYLVLMALPGTSGPNRFGEDPKDPAASEVFT</sequence>
<dbReference type="Pfam" id="PF05656">
    <property type="entry name" value="DUF805"/>
    <property type="match status" value="1"/>
</dbReference>
<feature type="transmembrane region" description="Helical" evidence="1">
    <location>
        <begin position="99"/>
        <end position="128"/>
    </location>
</feature>
<feature type="transmembrane region" description="Helical" evidence="1">
    <location>
        <begin position="24"/>
        <end position="49"/>
    </location>
</feature>
<dbReference type="Proteomes" id="UP000605099">
    <property type="component" value="Unassembled WGS sequence"/>
</dbReference>